<dbReference type="GO" id="GO:0060322">
    <property type="term" value="P:head development"/>
    <property type="evidence" value="ECO:0000266"/>
    <property type="project" value="RGD"/>
</dbReference>
<reference evidence="4" key="2">
    <citation type="submission" date="2025-08" db="UniProtKB">
        <authorList>
            <consortium name="Ensembl"/>
        </authorList>
    </citation>
    <scope>IDENTIFICATION</scope>
    <source>
        <strain evidence="4">Brown Norway</strain>
    </source>
</reference>
<dbReference type="CDD" id="cd22892">
    <property type="entry name" value="DRWD-C_Knl1"/>
    <property type="match status" value="1"/>
</dbReference>
<dbReference type="AGR" id="RGD:1307498"/>
<dbReference type="GO" id="GO:0005634">
    <property type="term" value="C:nucleus"/>
    <property type="evidence" value="ECO:0000266"/>
    <property type="project" value="RGD"/>
</dbReference>
<evidence type="ECO:0000313" key="5">
    <source>
        <dbReference type="Proteomes" id="UP000002494"/>
    </source>
</evidence>
<dbReference type="InterPro" id="IPR040850">
    <property type="entry name" value="Knl1_RWD_C"/>
</dbReference>
<dbReference type="AlphaFoldDB" id="D3Z896"/>
<evidence type="ECO:0000256" key="1">
    <source>
        <dbReference type="SAM" id="Coils"/>
    </source>
</evidence>
<dbReference type="Proteomes" id="UP000002494">
    <property type="component" value="Chromosome 3"/>
</dbReference>
<dbReference type="GO" id="GO:0007059">
    <property type="term" value="P:chromosome segregation"/>
    <property type="evidence" value="ECO:0000266"/>
    <property type="project" value="RGD"/>
</dbReference>
<dbReference type="Reactome" id="R-RNO-68877">
    <property type="pathway name" value="Mitotic Prometaphase"/>
</dbReference>
<dbReference type="GO" id="GO:0008017">
    <property type="term" value="F:microtubule binding"/>
    <property type="evidence" value="ECO:0000266"/>
    <property type="project" value="RGD"/>
</dbReference>
<feature type="domain" description="Knl1 C-terminal RWD" evidence="3">
    <location>
        <begin position="1889"/>
        <end position="2041"/>
    </location>
</feature>
<evidence type="ECO:0000256" key="2">
    <source>
        <dbReference type="SAM" id="MobiDB-lite"/>
    </source>
</evidence>
<feature type="region of interest" description="Disordered" evidence="2">
    <location>
        <begin position="1282"/>
        <end position="1302"/>
    </location>
</feature>
<keyword evidence="1" id="KW-0175">Coiled coil</keyword>
<dbReference type="GO" id="GO:1905326">
    <property type="term" value="P:positive regulation of meiosis I spindle assembly checkpoint"/>
    <property type="evidence" value="ECO:0000266"/>
    <property type="project" value="RGD"/>
</dbReference>
<dbReference type="Reactome" id="R-RNO-606279">
    <property type="pathway name" value="Deposition of new CENPA-containing nucleosomes at the centromere"/>
</dbReference>
<dbReference type="Pfam" id="PF18210">
    <property type="entry name" value="Knl1_RWD_C"/>
    <property type="match status" value="1"/>
</dbReference>
<dbReference type="GO" id="GO:0051649">
    <property type="term" value="P:establishment of localization in cell"/>
    <property type="evidence" value="ECO:0000266"/>
    <property type="project" value="RGD"/>
</dbReference>
<dbReference type="Reactome" id="R-RNO-9648025">
    <property type="pathway name" value="EML4 and NUDC in mitotic spindle formation"/>
</dbReference>
<dbReference type="GO" id="GO:0005737">
    <property type="term" value="C:cytoplasm"/>
    <property type="evidence" value="ECO:0000266"/>
    <property type="project" value="RGD"/>
</dbReference>
<dbReference type="GeneTree" id="ENSGT00410000025918"/>
<dbReference type="OMA" id="EITKCHA"/>
<dbReference type="GO" id="GO:0090266">
    <property type="term" value="P:regulation of mitotic cell cycle spindle assembly checkpoint"/>
    <property type="evidence" value="ECO:0000266"/>
    <property type="project" value="RGD"/>
</dbReference>
<feature type="region of interest" description="Disordered" evidence="2">
    <location>
        <begin position="1445"/>
        <end position="1464"/>
    </location>
</feature>
<feature type="compositionally biased region" description="Basic and acidic residues" evidence="2">
    <location>
        <begin position="1451"/>
        <end position="1464"/>
    </location>
</feature>
<dbReference type="GO" id="GO:0031619">
    <property type="term" value="P:homologous chromosome orientation in meiotic metaphase I"/>
    <property type="evidence" value="ECO:0000266"/>
    <property type="project" value="RGD"/>
</dbReference>
<dbReference type="RGD" id="1307498">
    <property type="gene designation" value="Knl1"/>
</dbReference>
<protein>
    <submittedName>
        <fullName evidence="4">Kinetochore scaffold 1</fullName>
    </submittedName>
</protein>
<dbReference type="eggNOG" id="ENOG502QW5H">
    <property type="taxonomic scope" value="Eukaryota"/>
</dbReference>
<dbReference type="InterPro" id="IPR043651">
    <property type="entry name" value="KNL1_MELT_rpt"/>
</dbReference>
<dbReference type="Pfam" id="PF19221">
    <property type="entry name" value="MELT"/>
    <property type="match status" value="9"/>
</dbReference>
<dbReference type="GO" id="GO:0001669">
    <property type="term" value="C:acrosomal vesicle"/>
    <property type="evidence" value="ECO:0000266"/>
    <property type="project" value="RGD"/>
</dbReference>
<dbReference type="HOGENOM" id="CLU_001413_0_0_1"/>
<dbReference type="GO" id="GO:0005654">
    <property type="term" value="C:nucleoplasm"/>
    <property type="evidence" value="ECO:0000266"/>
    <property type="project" value="RGD"/>
</dbReference>
<dbReference type="GO" id="GO:0006909">
    <property type="term" value="P:phagocytosis"/>
    <property type="evidence" value="ECO:0000266"/>
    <property type="project" value="RGD"/>
</dbReference>
<dbReference type="PRO" id="PR:D3Z896"/>
<dbReference type="Reactome" id="R-RNO-2467813">
    <property type="pathway name" value="Separation of Sister Chromatids"/>
</dbReference>
<dbReference type="InParanoid" id="D3Z896"/>
<dbReference type="VEuPathDB" id="HostDB:ENSRNOG00000060100"/>
<evidence type="ECO:0000313" key="6">
    <source>
        <dbReference type="RGD" id="1307498"/>
    </source>
</evidence>
<dbReference type="GO" id="GO:0006974">
    <property type="term" value="P:DNA damage response"/>
    <property type="evidence" value="ECO:0000266"/>
    <property type="project" value="RGD"/>
</dbReference>
<dbReference type="InterPro" id="IPR037388">
    <property type="entry name" value="Blinkin"/>
</dbReference>
<feature type="region of interest" description="Disordered" evidence="2">
    <location>
        <begin position="1"/>
        <end position="58"/>
    </location>
</feature>
<dbReference type="Ensembl" id="ENSRNOT00000041727.6">
    <property type="protein sequence ID" value="ENSRNOP00000050682.5"/>
    <property type="gene ID" value="ENSRNOG00000060100.3"/>
</dbReference>
<dbReference type="GO" id="GO:0180019">
    <property type="term" value="C:Knl1/Spc105 complex"/>
    <property type="evidence" value="ECO:0000266"/>
    <property type="project" value="RGD"/>
</dbReference>
<dbReference type="FunCoup" id="D3Z896">
    <property type="interactions" value="558"/>
</dbReference>
<dbReference type="GO" id="GO:0034501">
    <property type="term" value="P:protein localization to kinetochore"/>
    <property type="evidence" value="ECO:0000266"/>
    <property type="project" value="RGD"/>
</dbReference>
<dbReference type="CDD" id="cd22817">
    <property type="entry name" value="DRWD-N_Knl1"/>
    <property type="match status" value="1"/>
</dbReference>
<reference evidence="4" key="1">
    <citation type="submission" date="2024-01" db="EMBL/GenBank/DDBJ databases">
        <title>GRCr8: a new rat reference genome assembly contstructed from accurate long reads and long range scaffolding.</title>
        <authorList>
            <person name="Doris P.A."/>
            <person name="Kalbfleisch T."/>
            <person name="Li K."/>
            <person name="Howe K."/>
            <person name="Wood J."/>
        </authorList>
    </citation>
    <scope>NUCLEOTIDE SEQUENCE [LARGE SCALE GENOMIC DNA]</scope>
    <source>
        <strain evidence="4">Brown Norway</strain>
    </source>
</reference>
<dbReference type="CDD" id="cd21853">
    <property type="entry name" value="KNL1_NTD"/>
    <property type="match status" value="1"/>
</dbReference>
<dbReference type="Reactome" id="R-RNO-2500257">
    <property type="pathway name" value="Resolution of Sister Chromatid Cohesion"/>
</dbReference>
<name>D3Z896_RAT</name>
<dbReference type="GO" id="GO:0051301">
    <property type="term" value="P:cell division"/>
    <property type="evidence" value="ECO:0007669"/>
    <property type="project" value="InterPro"/>
</dbReference>
<feature type="region of interest" description="Disordered" evidence="2">
    <location>
        <begin position="908"/>
        <end position="940"/>
    </location>
</feature>
<dbReference type="Reactome" id="R-RNO-141444">
    <property type="pathway name" value="Amplification of signal from unattached kinetochores via a MAD2 inhibitory signal"/>
</dbReference>
<dbReference type="GO" id="GO:0016604">
    <property type="term" value="C:nuclear body"/>
    <property type="evidence" value="ECO:0000266"/>
    <property type="project" value="RGD"/>
</dbReference>
<feature type="coiled-coil region" evidence="1">
    <location>
        <begin position="1846"/>
        <end position="1909"/>
    </location>
</feature>
<sequence length="2138" mass="240361">MDGIYSEANEENDNTQRPVRRQHSSILKPPRSPLQDLKCGNEIVQESNAPRTRKSSRRVSFADTIKVFQTESHMKTEKNSEISETEARKNVLTLQNKNLDDNYCAITGMNTLLCAPIQTQMQQKEFSITDCNPERKHANDQTVIFSDENQMDLTASHTVMIAKGLVDCTKHENSTKIDTTSFLENLKHRAANSRVKNDLACPIISINQNIFSEKKNSDNFIKRLKMGKYNTSSTELDKENAEIPVHSKDSNSASSTCQIHASLSVDEHSSNKTRLFTEQDDGMNLTQCHTACIQTWIPPSREATLGEVKGDNTIYGNECMELTTNYTIQVLSSENNLPERENQAQNDVIDVTTVDGATAPEKKTALKDKLNAAFHSSFPNPENKLHITKCHPIESETHTVTQISNQNANTLAMTSESVCSSPAIQGYKTIFYSSSNDAMELTKCLSIMQEEKKLLKTDDKYSKICTNSDASPLREKTIYSEEDSMDITKSHTVAIDNKIFKHDQENIKKEITALPIFEKEMMLQNLKTMSKDEKMNVNSITVPQVSKESLQQSLTNALSISLADKTMEFLAGEDMDLTKSHTTKLSQVIPTTFDLASKNVTKSSSHSKSPSDEWEGLEKQIVLGQHSKLPSPQRKDLDDPDCSHHKIMYSEEVQTMDLTKSHTIVIGFGSSEVQEHSKINLEHKSSQLTAENRQTAVNIPGINFRVVTTNDMDMLKDRSIHKPELLEEKQNVKIYGRKSMGGLKIDKTILFSEGNEDDMDITKSCTVKINHRSLLDKHDSHLVSLAGTSKTILHARGQDEMEINRNHTTPLECKIISPSDITSGDLSKTVMSIDDHEELEMTKSHTVFIDYQAEAKGVLPDRLDFQLSKKKSLQKPKMTSTHAEEIVSISKNSESNYLPAKGSQVTILEEGSNSGPGEETNDAQKPGFLNEPLSGKTQRRESLKLKNKTITFSGNDKSNRDITQSSVVEINNETNLEDRKGFSFVPLAGTSKPVLSAYRPEDMEISISQTSASEYKTIPPDEMTTIPMDKTVMFVDNLSDLGVTRSHTFFIDCQAKEKVLHEYTNLGIPKPQNLSGSEDNSCIQEITKKPVAEYKHHMTTVIPSNTLFSDQSTMKIKMHKADIDEEGIGKEVEADTLKQTKLERCLLNRTDGKNVDFTSSHIADVCTSRDKYSSLPNVISSSDNLDSNTKSLCDKSREKAYNCQVPNEFTFADNLPSRYHLDSEIPSVFVSCPSKEVTQTESAIALLQDQDQEPLGLSKCASLKCAKDQMEAFVDVSVASQPHLSAQQPPSTQKGQDAANRDEGMLSKAGKKTLPFLIGNVSAPTCENASKMPTNEEHFAVTYNKELEKSIQTDKCNTNVHNHSNSVLTTQVIQTHASAEAASDSIVPSNGSCFSSAKPSLSNLNRKTGKVLDFNTVHILPPAEQLLEAGNQAHSMSIVQGTEIHSLGSSNDRDKESKTLHNEAEATSVPLKAVVKDKARRCSLGIFLPKLPNKKSCSITGVDDVEQILADATDLTHLETQPVCSQDPGIGSVAAKLNLSPSQYINEENLPVYPGEILSSDSVILDIEESAPIDTYHKEILPSENKTETCRAQKRAWVQENEVKNEKKIRTHDGAQDQEIFDHYTEEDINKSINNVFLKSLSRTPSSSSSSLDSIKADGISLDASTQRNSQMESQFLGDTICEESLREKLKDGQITIKEFFILLQVHILIQKPRQSTLPAKFTINTLPTTEDLMLRQYVYGPKIQIYREDCELLRQKIEELKVSALNQDKLLVDVNRNLWEKMKDYSDEELKTYGIYLNKIKSRYTKMTKVFTHQGKVDLYSKLVHSAETEKRKLQIKINEMDTILKKINNCLTAVEIETKNLEAEEKDDAMEDWDSEIRDAEKELERLKTEEEELQRKFLEVETQKTQTLAQIEFIKEQTTETEELLDQLSFSEWDIIEWSDEQAVFTFVYDSIELIITFGEPQVGLPFLDKAYRTINELSFQSLLDEDKAPPSSLLVHKLIFQYIEEQEFWKKKCTTQHQVPQMLQELSLVVNHCRLLGEEIEFLKRWGPNYSLMHINVNNTELRLLFSSSAAFAKFEITLFPSAHYPLVPLPFTIQNHLGKTGHDEIAAVISKVPLEENYLKNVVKQIYQDLLKD</sequence>
<dbReference type="PANTHER" id="PTHR16520:SF3">
    <property type="entry name" value="KINETOCHORE SCAFFOLD 1"/>
    <property type="match status" value="1"/>
</dbReference>
<evidence type="ECO:0000259" key="3">
    <source>
        <dbReference type="Pfam" id="PF18210"/>
    </source>
</evidence>
<dbReference type="Reactome" id="R-RNO-5663220">
    <property type="pathway name" value="RHO GTPases Activate Formins"/>
</dbReference>
<accession>D3Z896</accession>
<dbReference type="GO" id="GO:0000070">
    <property type="term" value="P:mitotic sister chromatid segregation"/>
    <property type="evidence" value="ECO:0000266"/>
    <property type="project" value="RGD"/>
</dbReference>
<gene>
    <name evidence="4 6" type="primary">Knl1</name>
</gene>
<dbReference type="PANTHER" id="PTHR16520">
    <property type="entry name" value="KINETOCHORE SCAFFOLD 1"/>
    <property type="match status" value="1"/>
</dbReference>
<feature type="compositionally biased region" description="Polar residues" evidence="2">
    <location>
        <begin position="1282"/>
        <end position="1295"/>
    </location>
</feature>
<dbReference type="GO" id="GO:1902167">
    <property type="term" value="P:positive regulation of intrinsic apoptotic signaling pathway in response to DNA damage by p53 class mediator"/>
    <property type="evidence" value="ECO:0000266"/>
    <property type="project" value="RGD"/>
</dbReference>
<reference evidence="4" key="3">
    <citation type="submission" date="2025-09" db="UniProtKB">
        <authorList>
            <consortium name="Ensembl"/>
        </authorList>
    </citation>
    <scope>IDENTIFICATION</scope>
    <source>
        <strain evidence="4">Brown Norway</strain>
    </source>
</reference>
<proteinExistence type="predicted"/>
<dbReference type="STRING" id="10116.ENSRNOP00000050682"/>
<dbReference type="Bgee" id="ENSRNOG00000026378">
    <property type="expression patterns" value="Expressed in thymus and 3 other cell types or tissues"/>
</dbReference>
<evidence type="ECO:0000313" key="4">
    <source>
        <dbReference type="Ensembl" id="ENSRNOP00000050682.5"/>
    </source>
</evidence>
<keyword evidence="5" id="KW-1185">Reference proteome</keyword>
<organism evidence="4 5">
    <name type="scientific">Rattus norvegicus</name>
    <name type="common">Rat</name>
    <dbReference type="NCBI Taxonomy" id="10116"/>
    <lineage>
        <taxon>Eukaryota</taxon>
        <taxon>Metazoa</taxon>
        <taxon>Chordata</taxon>
        <taxon>Craniata</taxon>
        <taxon>Vertebrata</taxon>
        <taxon>Euteleostomi</taxon>
        <taxon>Mammalia</taxon>
        <taxon>Eutheria</taxon>
        <taxon>Euarchontoglires</taxon>
        <taxon>Glires</taxon>
        <taxon>Rodentia</taxon>
        <taxon>Myomorpha</taxon>
        <taxon>Muroidea</taxon>
        <taxon>Muridae</taxon>
        <taxon>Murinae</taxon>
        <taxon>Rattus</taxon>
    </lineage>
</organism>
<dbReference type="GO" id="GO:0000776">
    <property type="term" value="C:kinetochore"/>
    <property type="evidence" value="ECO:0000266"/>
    <property type="project" value="RGD"/>
</dbReference>
<dbReference type="GO" id="GO:0008608">
    <property type="term" value="P:attachment of spindle microtubules to kinetochore"/>
    <property type="evidence" value="ECO:0000266"/>
    <property type="project" value="RGD"/>
</dbReference>
<dbReference type="GO" id="GO:0000940">
    <property type="term" value="C:outer kinetochore"/>
    <property type="evidence" value="ECO:0000266"/>
    <property type="project" value="RGD"/>
</dbReference>
<dbReference type="PaxDb" id="10116-ENSRNOP00000050682"/>